<reference evidence="1 2" key="1">
    <citation type="submission" date="2024-10" db="EMBL/GenBank/DDBJ databases">
        <authorList>
            <person name="Kim D."/>
        </authorList>
    </citation>
    <scope>NUCLEOTIDE SEQUENCE [LARGE SCALE GENOMIC DNA]</scope>
    <source>
        <strain evidence="1">BH-2024</strain>
    </source>
</reference>
<dbReference type="AlphaFoldDB" id="A0ABD2KD30"/>
<name>A0ABD2KD30_9BILA</name>
<sequence>MMAFAKELHHPNFRALCQLFREGGDSRRGISGFHYRYDERRRIVQSIRRINRQQRELCRPDTGQSHVPYR</sequence>
<dbReference type="EMBL" id="JBICBT010000784">
    <property type="protein sequence ID" value="KAL3100852.1"/>
    <property type="molecule type" value="Genomic_DNA"/>
</dbReference>
<protein>
    <submittedName>
        <fullName evidence="1">Uncharacterized protein</fullName>
    </submittedName>
</protein>
<organism evidence="1 2">
    <name type="scientific">Heterodera trifolii</name>
    <dbReference type="NCBI Taxonomy" id="157864"/>
    <lineage>
        <taxon>Eukaryota</taxon>
        <taxon>Metazoa</taxon>
        <taxon>Ecdysozoa</taxon>
        <taxon>Nematoda</taxon>
        <taxon>Chromadorea</taxon>
        <taxon>Rhabditida</taxon>
        <taxon>Tylenchina</taxon>
        <taxon>Tylenchomorpha</taxon>
        <taxon>Tylenchoidea</taxon>
        <taxon>Heteroderidae</taxon>
        <taxon>Heteroderinae</taxon>
        <taxon>Heterodera</taxon>
    </lineage>
</organism>
<evidence type="ECO:0000313" key="1">
    <source>
        <dbReference type="EMBL" id="KAL3100852.1"/>
    </source>
</evidence>
<proteinExistence type="predicted"/>
<evidence type="ECO:0000313" key="2">
    <source>
        <dbReference type="Proteomes" id="UP001620626"/>
    </source>
</evidence>
<comment type="caution">
    <text evidence="1">The sequence shown here is derived from an EMBL/GenBank/DDBJ whole genome shotgun (WGS) entry which is preliminary data.</text>
</comment>
<dbReference type="Proteomes" id="UP001620626">
    <property type="component" value="Unassembled WGS sequence"/>
</dbReference>
<accession>A0ABD2KD30</accession>
<keyword evidence="2" id="KW-1185">Reference proteome</keyword>
<gene>
    <name evidence="1" type="ORF">niasHT_029273</name>
</gene>